<organism evidence="3 4">
    <name type="scientific">Galleria mellonella</name>
    <name type="common">Greater wax moth</name>
    <dbReference type="NCBI Taxonomy" id="7137"/>
    <lineage>
        <taxon>Eukaryota</taxon>
        <taxon>Metazoa</taxon>
        <taxon>Ecdysozoa</taxon>
        <taxon>Arthropoda</taxon>
        <taxon>Hexapoda</taxon>
        <taxon>Insecta</taxon>
        <taxon>Pterygota</taxon>
        <taxon>Neoptera</taxon>
        <taxon>Endopterygota</taxon>
        <taxon>Lepidoptera</taxon>
        <taxon>Glossata</taxon>
        <taxon>Ditrysia</taxon>
        <taxon>Pyraloidea</taxon>
        <taxon>Pyralidae</taxon>
        <taxon>Galleriinae</taxon>
        <taxon>Galleria</taxon>
    </lineage>
</organism>
<keyword evidence="1" id="KW-0812">Transmembrane</keyword>
<keyword evidence="1" id="KW-1133">Transmembrane helix</keyword>
<dbReference type="InParanoid" id="A0A6J1X809"/>
<evidence type="ECO:0000313" key="4">
    <source>
        <dbReference type="RefSeq" id="XP_026763237.2"/>
    </source>
</evidence>
<dbReference type="GO" id="GO:0016787">
    <property type="term" value="F:hydrolase activity"/>
    <property type="evidence" value="ECO:0007669"/>
    <property type="project" value="UniProtKB-KW"/>
</dbReference>
<dbReference type="GO" id="GO:0016042">
    <property type="term" value="P:lipid catabolic process"/>
    <property type="evidence" value="ECO:0007669"/>
    <property type="project" value="UniProtKB-KW"/>
</dbReference>
<accession>A0A6J1X809</accession>
<dbReference type="GeneID" id="113521782"/>
<keyword evidence="3" id="KW-1185">Reference proteome</keyword>
<dbReference type="RefSeq" id="XP_026763237.2">
    <property type="nucleotide sequence ID" value="XM_026907436.3"/>
</dbReference>
<feature type="transmembrane region" description="Helical" evidence="1">
    <location>
        <begin position="21"/>
        <end position="41"/>
    </location>
</feature>
<dbReference type="Gene3D" id="3.40.50.1820">
    <property type="entry name" value="alpha/beta hydrolase"/>
    <property type="match status" value="1"/>
</dbReference>
<dbReference type="SUPFAM" id="SSF53474">
    <property type="entry name" value="alpha/beta-Hydrolases"/>
    <property type="match status" value="1"/>
</dbReference>
<proteinExistence type="predicted"/>
<dbReference type="KEGG" id="gmw:113521782"/>
<dbReference type="AlphaFoldDB" id="A0A6J1X809"/>
<reference evidence="4" key="1">
    <citation type="submission" date="2025-08" db="UniProtKB">
        <authorList>
            <consortium name="RefSeq"/>
        </authorList>
    </citation>
    <scope>IDENTIFICATION</scope>
    <source>
        <tissue evidence="4">Whole larvae</tissue>
    </source>
</reference>
<feature type="domain" description="Partial AB-hydrolase lipase" evidence="2">
    <location>
        <begin position="141"/>
        <end position="192"/>
    </location>
</feature>
<evidence type="ECO:0000259" key="2">
    <source>
        <dbReference type="Pfam" id="PF04083"/>
    </source>
</evidence>
<dbReference type="Pfam" id="PF04083">
    <property type="entry name" value="Abhydro_lipase"/>
    <property type="match status" value="1"/>
</dbReference>
<keyword evidence="1" id="KW-0472">Membrane</keyword>
<dbReference type="InterPro" id="IPR006693">
    <property type="entry name" value="AB_hydrolase_lipase"/>
</dbReference>
<evidence type="ECO:0000256" key="1">
    <source>
        <dbReference type="SAM" id="Phobius"/>
    </source>
</evidence>
<dbReference type="PANTHER" id="PTHR11005">
    <property type="entry name" value="LYSOSOMAL ACID LIPASE-RELATED"/>
    <property type="match status" value="1"/>
</dbReference>
<name>A0A6J1X809_GALME</name>
<evidence type="ECO:0000313" key="3">
    <source>
        <dbReference type="Proteomes" id="UP001652740"/>
    </source>
</evidence>
<protein>
    <submittedName>
        <fullName evidence="4">Lipase 3-like</fullName>
    </submittedName>
</protein>
<dbReference type="InterPro" id="IPR029058">
    <property type="entry name" value="AB_hydrolase_fold"/>
</dbReference>
<gene>
    <name evidence="4" type="primary">LOC113521782</name>
</gene>
<sequence>MNVRLCTRLKDLRSDQFTRAVMFYHSCVMVYKSVFVLILSLCTCHSQLLADRLFPNLAASTREITNTLTNHSLFKFLTKTAGDVFADTVYSITRIPVAVVRAIGSIEVPSIINVRNNVDMDRILAEYASGLANEDATLSVDKLIVKYGHPVEKHEVITEDGYVLTMFRIPGNGSVVFLMHGLLGSADDYVIAGPESSLACLLANDGYDVWLGNARGNKHSRRHISLAPSEALFWDFSWHEIGNYDLPAMIDYTLNTTDKKSLQYIGHSQGTTSFFVMGSQRPEYNAKIDLMIALSPVSYMSHQRSPPVRLMAPGTSIIDTTLKSFGVYEILPDSQIFRILRRLMCGVGPLSQVLCSNALLLTVGFGFSELNVTNLPVIYGHVPSGASVKQLAHFGQEILSGEFRQYDYGPKENKRKYGSVTPPNYPVEKISAPVSLFYSNDDWMSHPEDVDKLYKRLVNCIDIYKIPHEQFNHLDFIWAKNFKSIIFKRVKKLLKAFT</sequence>
<dbReference type="Proteomes" id="UP001652740">
    <property type="component" value="Unplaced"/>
</dbReference>